<protein>
    <submittedName>
        <fullName evidence="1">3150_t:CDS:1</fullName>
    </submittedName>
</protein>
<dbReference type="Proteomes" id="UP000789860">
    <property type="component" value="Unassembled WGS sequence"/>
</dbReference>
<feature type="non-terminal residue" evidence="1">
    <location>
        <position position="1"/>
    </location>
</feature>
<comment type="caution">
    <text evidence="1">The sequence shown here is derived from an EMBL/GenBank/DDBJ whole genome shotgun (WGS) entry which is preliminary data.</text>
</comment>
<keyword evidence="2" id="KW-1185">Reference proteome</keyword>
<evidence type="ECO:0000313" key="2">
    <source>
        <dbReference type="Proteomes" id="UP000789860"/>
    </source>
</evidence>
<name>A0ACA9MKD6_9GLOM</name>
<proteinExistence type="predicted"/>
<reference evidence="1" key="1">
    <citation type="submission" date="2021-06" db="EMBL/GenBank/DDBJ databases">
        <authorList>
            <person name="Kallberg Y."/>
            <person name="Tangrot J."/>
            <person name="Rosling A."/>
        </authorList>
    </citation>
    <scope>NUCLEOTIDE SEQUENCE</scope>
    <source>
        <strain evidence="1">AU212A</strain>
    </source>
</reference>
<gene>
    <name evidence="1" type="ORF">SCALOS_LOCUS6740</name>
</gene>
<accession>A0ACA9MKD6</accession>
<dbReference type="EMBL" id="CAJVPM010013547">
    <property type="protein sequence ID" value="CAG8595578.1"/>
    <property type="molecule type" value="Genomic_DNA"/>
</dbReference>
<sequence>HTDHFKSYINSLKELNLKHRRVCHLRNRVERGTGVHSNTIEGT</sequence>
<evidence type="ECO:0000313" key="1">
    <source>
        <dbReference type="EMBL" id="CAG8595578.1"/>
    </source>
</evidence>
<organism evidence="1 2">
    <name type="scientific">Scutellospora calospora</name>
    <dbReference type="NCBI Taxonomy" id="85575"/>
    <lineage>
        <taxon>Eukaryota</taxon>
        <taxon>Fungi</taxon>
        <taxon>Fungi incertae sedis</taxon>
        <taxon>Mucoromycota</taxon>
        <taxon>Glomeromycotina</taxon>
        <taxon>Glomeromycetes</taxon>
        <taxon>Diversisporales</taxon>
        <taxon>Gigasporaceae</taxon>
        <taxon>Scutellospora</taxon>
    </lineage>
</organism>